<keyword evidence="4" id="KW-0456">Lyase</keyword>
<protein>
    <submittedName>
        <fullName evidence="4">CDP-glucose 4,6-dehydratase</fullName>
        <ecNumber evidence="4">4.2.1.45</ecNumber>
    </submittedName>
</protein>
<dbReference type="InterPro" id="IPR013445">
    <property type="entry name" value="CDP_4_6_deHydtase"/>
</dbReference>
<evidence type="ECO:0000256" key="2">
    <source>
        <dbReference type="ARBA" id="ARBA00007637"/>
    </source>
</evidence>
<evidence type="ECO:0000313" key="4">
    <source>
        <dbReference type="EMBL" id="MBA1158179.1"/>
    </source>
</evidence>
<dbReference type="InterPro" id="IPR036291">
    <property type="entry name" value="NAD(P)-bd_dom_sf"/>
</dbReference>
<dbReference type="EC" id="4.2.1.45" evidence="4"/>
<dbReference type="Pfam" id="PF01370">
    <property type="entry name" value="Epimerase"/>
    <property type="match status" value="1"/>
</dbReference>
<dbReference type="AlphaFoldDB" id="A0A838BT05"/>
<gene>
    <name evidence="4" type="primary">rfbG</name>
    <name evidence="4" type="ORF">H0S73_18890</name>
</gene>
<evidence type="ECO:0000259" key="3">
    <source>
        <dbReference type="Pfam" id="PF01370"/>
    </source>
</evidence>
<organism evidence="4 5">
    <name type="scientific">Microvirga mediterraneensis</name>
    <dbReference type="NCBI Taxonomy" id="2754695"/>
    <lineage>
        <taxon>Bacteria</taxon>
        <taxon>Pseudomonadati</taxon>
        <taxon>Pseudomonadota</taxon>
        <taxon>Alphaproteobacteria</taxon>
        <taxon>Hyphomicrobiales</taxon>
        <taxon>Methylobacteriaceae</taxon>
        <taxon>Microvirga</taxon>
    </lineage>
</organism>
<dbReference type="RefSeq" id="WP_181053597.1">
    <property type="nucleotide sequence ID" value="NZ_JACDXJ010000001.1"/>
</dbReference>
<dbReference type="SUPFAM" id="SSF51735">
    <property type="entry name" value="NAD(P)-binding Rossmann-fold domains"/>
    <property type="match status" value="1"/>
</dbReference>
<dbReference type="PROSITE" id="PS00061">
    <property type="entry name" value="ADH_SHORT"/>
    <property type="match status" value="1"/>
</dbReference>
<dbReference type="GO" id="GO:0047733">
    <property type="term" value="F:CDP-glucose 4,6-dehydratase activity"/>
    <property type="evidence" value="ECO:0007669"/>
    <property type="project" value="UniProtKB-EC"/>
</dbReference>
<name>A0A838BT05_9HYPH</name>
<reference evidence="4 5" key="1">
    <citation type="submission" date="2020-07" db="EMBL/GenBank/DDBJ databases">
        <title>Draft genome and description of Microvirga mediterraneensis Marseille-Q2068 sp. nov.</title>
        <authorList>
            <person name="Boxberger M."/>
        </authorList>
    </citation>
    <scope>NUCLEOTIDE SEQUENCE [LARGE SCALE GENOMIC DNA]</scope>
    <source>
        <strain evidence="4 5">Marseille-Q2068</strain>
    </source>
</reference>
<dbReference type="InterPro" id="IPR001509">
    <property type="entry name" value="Epimerase_deHydtase"/>
</dbReference>
<comment type="caution">
    <text evidence="4">The sequence shown here is derived from an EMBL/GenBank/DDBJ whole genome shotgun (WGS) entry which is preliminary data.</text>
</comment>
<sequence length="367" mass="40083">MGRLSASQALDSYKSRRVLVTGHTGFKGSWLTGWLHALGAEVTGFSLAPDQGPDNLFDQAGIDGLCCSRIGDIRNFDAVRSTFEESRPEIVLHLAAQPLVPRSYADPVGTMATNVLGTTHVLEAARLCSSVNAVVCVTTDKVYRNHEWAWPYRETDELGGFDPYSASKAGAEMVARSYRTALAPKDRPFALATARGGNVLGGGDWSADRLVPDMVRALRAGVPLEIRHPNAIRPWQHVLDLCYAYLLIGAVLRERADGVDVEAWNIGPDPSTSIPVQSLASLFFRAWGAPDHPITSTDAVGFESRTLSLDSSLARSRLGWAPVLGAEEIVRLSAQWYRGYVNEPNQARVLMDAQRTAFEQRLVSSNY</sequence>
<proteinExistence type="inferred from homology"/>
<evidence type="ECO:0000256" key="1">
    <source>
        <dbReference type="ARBA" id="ARBA00005125"/>
    </source>
</evidence>
<dbReference type="Gene3D" id="3.40.50.720">
    <property type="entry name" value="NAD(P)-binding Rossmann-like Domain"/>
    <property type="match status" value="1"/>
</dbReference>
<dbReference type="InterPro" id="IPR020904">
    <property type="entry name" value="Sc_DH/Rdtase_CS"/>
</dbReference>
<comment type="pathway">
    <text evidence="1">Bacterial outer membrane biogenesis; LPS O-antigen biosynthesis.</text>
</comment>
<keyword evidence="5" id="KW-1185">Reference proteome</keyword>
<comment type="similarity">
    <text evidence="2">Belongs to the NAD(P)-dependent epimerase/dehydratase family.</text>
</comment>
<dbReference type="NCBIfam" id="TIGR02622">
    <property type="entry name" value="CDP_4_6_dhtase"/>
    <property type="match status" value="1"/>
</dbReference>
<evidence type="ECO:0000313" key="5">
    <source>
        <dbReference type="Proteomes" id="UP000572984"/>
    </source>
</evidence>
<accession>A0A838BT05</accession>
<dbReference type="Proteomes" id="UP000572984">
    <property type="component" value="Unassembled WGS sequence"/>
</dbReference>
<dbReference type="PANTHER" id="PTHR43000">
    <property type="entry name" value="DTDP-D-GLUCOSE 4,6-DEHYDRATASE-RELATED"/>
    <property type="match status" value="1"/>
</dbReference>
<dbReference type="Gene3D" id="3.90.25.10">
    <property type="entry name" value="UDP-galactose 4-epimerase, domain 1"/>
    <property type="match status" value="1"/>
</dbReference>
<dbReference type="EMBL" id="JACDXJ010000001">
    <property type="protein sequence ID" value="MBA1158179.1"/>
    <property type="molecule type" value="Genomic_DNA"/>
</dbReference>
<feature type="domain" description="NAD-dependent epimerase/dehydratase" evidence="3">
    <location>
        <begin position="18"/>
        <end position="267"/>
    </location>
</feature>